<keyword evidence="2" id="KW-0808">Transferase</keyword>
<dbReference type="InterPro" id="IPR003484">
    <property type="entry name" value="NodA"/>
</dbReference>
<organism evidence="2 3">
    <name type="scientific">Microbacterium testaceum</name>
    <name type="common">Aureobacterium testaceum</name>
    <name type="synonym">Brevibacterium testaceum</name>
    <dbReference type="NCBI Taxonomy" id="2033"/>
    <lineage>
        <taxon>Bacteria</taxon>
        <taxon>Bacillati</taxon>
        <taxon>Actinomycetota</taxon>
        <taxon>Actinomycetes</taxon>
        <taxon>Micrococcales</taxon>
        <taxon>Microbacteriaceae</taxon>
        <taxon>Microbacterium</taxon>
    </lineage>
</organism>
<dbReference type="GO" id="GO:0016747">
    <property type="term" value="F:acyltransferase activity, transferring groups other than amino-acyl groups"/>
    <property type="evidence" value="ECO:0007669"/>
    <property type="project" value="InterPro"/>
</dbReference>
<protein>
    <submittedName>
        <fullName evidence="2">GNAT family acetyltransferase</fullName>
    </submittedName>
</protein>
<sequence length="195" mass="20884">MPTLKKEEAIVVEPCSLDIVAHDALTGGDLDQLRLLFDREYLETFGPWDPEQPYGYAGHDTHVIARTNDGGIVAHVGWAHRVIGVGQSRVSIAGVGGVLVSPGAREGGLGRTLMARAAESMADDGRIAFGYLGCREEVVPFYLSCGWQRIAATEHSVSRTGMPVTVEPGPPLLVLPVGADRAWPTGSIDLRGRAW</sequence>
<reference evidence="2 3" key="1">
    <citation type="journal article" date="2016" name="Front. Microbiol.">
        <title>Genomic Resource of Rice Seed Associated Bacteria.</title>
        <authorList>
            <person name="Midha S."/>
            <person name="Bansal K."/>
            <person name="Sharma S."/>
            <person name="Kumar N."/>
            <person name="Patil P.P."/>
            <person name="Chaudhry V."/>
            <person name="Patil P.B."/>
        </authorList>
    </citation>
    <scope>NUCLEOTIDE SEQUENCE [LARGE SCALE GENOMIC DNA]</scope>
    <source>
        <strain evidence="2 3">RSA3</strain>
    </source>
</reference>
<name>A0A147FCK6_MICTE</name>
<proteinExistence type="predicted"/>
<comment type="caution">
    <text evidence="2">The sequence shown here is derived from an EMBL/GenBank/DDBJ whole genome shotgun (WGS) entry which is preliminary data.</text>
</comment>
<dbReference type="Proteomes" id="UP000072189">
    <property type="component" value="Unassembled WGS sequence"/>
</dbReference>
<dbReference type="Pfam" id="PF02474">
    <property type="entry name" value="NodA"/>
    <property type="match status" value="1"/>
</dbReference>
<dbReference type="AlphaFoldDB" id="A0A147FCK6"/>
<evidence type="ECO:0000313" key="2">
    <source>
        <dbReference type="EMBL" id="KTS14323.1"/>
    </source>
</evidence>
<gene>
    <name evidence="2" type="ORF">RSA3_00510</name>
</gene>
<dbReference type="SUPFAM" id="SSF55729">
    <property type="entry name" value="Acyl-CoA N-acyltransferases (Nat)"/>
    <property type="match status" value="1"/>
</dbReference>
<accession>A0A147FCK6</accession>
<dbReference type="EMBL" id="LDRV01000002">
    <property type="protein sequence ID" value="KTS14323.1"/>
    <property type="molecule type" value="Genomic_DNA"/>
</dbReference>
<evidence type="ECO:0000313" key="3">
    <source>
        <dbReference type="Proteomes" id="UP000072189"/>
    </source>
</evidence>
<dbReference type="PROSITE" id="PS51186">
    <property type="entry name" value="GNAT"/>
    <property type="match status" value="1"/>
</dbReference>
<feature type="domain" description="N-acetyltransferase" evidence="1">
    <location>
        <begin position="20"/>
        <end position="167"/>
    </location>
</feature>
<dbReference type="PATRIC" id="fig|2033.7.peg.1188"/>
<dbReference type="InterPro" id="IPR000182">
    <property type="entry name" value="GNAT_dom"/>
</dbReference>
<dbReference type="InterPro" id="IPR016181">
    <property type="entry name" value="Acyl_CoA_acyltransferase"/>
</dbReference>
<dbReference type="GO" id="GO:0005829">
    <property type="term" value="C:cytosol"/>
    <property type="evidence" value="ECO:0007669"/>
    <property type="project" value="InterPro"/>
</dbReference>
<dbReference type="Gene3D" id="3.40.630.30">
    <property type="match status" value="1"/>
</dbReference>
<evidence type="ECO:0000259" key="1">
    <source>
        <dbReference type="PROSITE" id="PS51186"/>
    </source>
</evidence>